<comment type="caution">
    <text evidence="4">The sequence shown here is derived from an EMBL/GenBank/DDBJ whole genome shotgun (WGS) entry which is preliminary data.</text>
</comment>
<dbReference type="RefSeq" id="WP_133119868.1">
    <property type="nucleotide sequence ID" value="NZ_PGTB01000079.1"/>
</dbReference>
<dbReference type="SUPFAM" id="SSF52129">
    <property type="entry name" value="Caspase-like"/>
    <property type="match status" value="1"/>
</dbReference>
<dbReference type="PROSITE" id="PS50208">
    <property type="entry name" value="CASPASE_P20"/>
    <property type="match status" value="1"/>
</dbReference>
<dbReference type="Gene3D" id="3.40.50.1460">
    <property type="match status" value="1"/>
</dbReference>
<feature type="region of interest" description="Disordered" evidence="1">
    <location>
        <begin position="318"/>
        <end position="340"/>
    </location>
</feature>
<gene>
    <name evidence="4" type="ORF">CVM52_16145</name>
</gene>
<dbReference type="PANTHER" id="PTHR22576:SF37">
    <property type="entry name" value="MUCOSA-ASSOCIATED LYMPHOID TISSUE LYMPHOMA TRANSLOCATION PROTEIN 1"/>
    <property type="match status" value="1"/>
</dbReference>
<protein>
    <recommendedName>
        <fullName evidence="3">Caspase family p20 domain-containing protein</fullName>
    </recommendedName>
</protein>
<dbReference type="InterPro" id="IPR001309">
    <property type="entry name" value="Pept_C14_p20"/>
</dbReference>
<dbReference type="OrthoDB" id="9816009at2"/>
<dbReference type="GO" id="GO:0004197">
    <property type="term" value="F:cysteine-type endopeptidase activity"/>
    <property type="evidence" value="ECO:0007669"/>
    <property type="project" value="InterPro"/>
</dbReference>
<dbReference type="InterPro" id="IPR011600">
    <property type="entry name" value="Pept_C14_caspase"/>
</dbReference>
<evidence type="ECO:0000256" key="2">
    <source>
        <dbReference type="SAM" id="SignalP"/>
    </source>
</evidence>
<dbReference type="InterPro" id="IPR052039">
    <property type="entry name" value="Caspase-related_regulators"/>
</dbReference>
<evidence type="ECO:0000313" key="5">
    <source>
        <dbReference type="Proteomes" id="UP000231553"/>
    </source>
</evidence>
<evidence type="ECO:0000313" key="4">
    <source>
        <dbReference type="EMBL" id="PJE35653.1"/>
    </source>
</evidence>
<dbReference type="Proteomes" id="UP000231553">
    <property type="component" value="Unassembled WGS sequence"/>
</dbReference>
<name>A0A2M8IYP7_9RHOB</name>
<dbReference type="PANTHER" id="PTHR22576">
    <property type="entry name" value="MUCOSA ASSOCIATED LYMPHOID TISSUE LYMPHOMA TRANSLOCATION PROTEIN 1/PARACASPASE"/>
    <property type="match status" value="1"/>
</dbReference>
<proteinExistence type="predicted"/>
<accession>A0A2M8IYP7</accession>
<dbReference type="Pfam" id="PF00656">
    <property type="entry name" value="Peptidase_C14"/>
    <property type="match status" value="1"/>
</dbReference>
<dbReference type="InterPro" id="IPR029030">
    <property type="entry name" value="Caspase-like_dom_sf"/>
</dbReference>
<keyword evidence="2" id="KW-0732">Signal</keyword>
<dbReference type="AlphaFoldDB" id="A0A2M8IYP7"/>
<organism evidence="4 5">
    <name type="scientific">Pseudooceanicola lipolyticus</name>
    <dbReference type="NCBI Taxonomy" id="2029104"/>
    <lineage>
        <taxon>Bacteria</taxon>
        <taxon>Pseudomonadati</taxon>
        <taxon>Pseudomonadota</taxon>
        <taxon>Alphaproteobacteria</taxon>
        <taxon>Rhodobacterales</taxon>
        <taxon>Paracoccaceae</taxon>
        <taxon>Pseudooceanicola</taxon>
    </lineage>
</organism>
<reference evidence="4 5" key="1">
    <citation type="journal article" date="2018" name="Int. J. Syst. Evol. Microbiol.">
        <title>Pseudooceanicola lipolyticus sp. nov., a marine alphaproteobacterium, reclassification of Oceanicola flagellatus as Pseudooceanicola flagellatus comb. nov. and emended description of the genus Pseudooceanicola.</title>
        <authorList>
            <person name="Huang M.-M."/>
            <person name="Guo L.-L."/>
            <person name="Wu Y.-H."/>
            <person name="Lai Q.-L."/>
            <person name="Shao Z.-Z."/>
            <person name="Wang C.-S."/>
            <person name="Wu M."/>
            <person name="Xu X.-W."/>
        </authorList>
    </citation>
    <scope>NUCLEOTIDE SEQUENCE [LARGE SCALE GENOMIC DNA]</scope>
    <source>
        <strain evidence="4 5">157</strain>
    </source>
</reference>
<feature type="domain" description="Caspase family p20" evidence="3">
    <location>
        <begin position="18"/>
        <end position="147"/>
    </location>
</feature>
<sequence length="340" mass="36645">MRQLLFLLFFLVPGLAAAEKVALVIGNSQYRNVATLPNPTRDADAVARALVAQGFNVVLAKDLRRSDMFDTLRNFRDRADAAEIAMIYYAGHGIEIGGRNYLIPVDARVTDARDARLEMVELDDMLAQLSGAKQMKMVVLDACRDNPFIVRLDAENPGRNIARGLASVTSADADTLIAYAAAAGAVTPDGEEGGNSPFTTAFLTALDEPPADVRIILGKVRDEMRRSVPGSAPFVYSSLGGGEYVINPNSARPAPAQPARAVDDSAIIRDFATAELTDTREAWAGFLAKYQDLTDHPLHTLAYRRLALSEKAEAPRVAALENATSPRALAEEPVRPAPQA</sequence>
<feature type="non-terminal residue" evidence="4">
    <location>
        <position position="340"/>
    </location>
</feature>
<evidence type="ECO:0000256" key="1">
    <source>
        <dbReference type="SAM" id="MobiDB-lite"/>
    </source>
</evidence>
<keyword evidence="5" id="KW-1185">Reference proteome</keyword>
<evidence type="ECO:0000259" key="3">
    <source>
        <dbReference type="PROSITE" id="PS50208"/>
    </source>
</evidence>
<dbReference type="EMBL" id="PGTB01000079">
    <property type="protein sequence ID" value="PJE35653.1"/>
    <property type="molecule type" value="Genomic_DNA"/>
</dbReference>
<feature type="chain" id="PRO_5014670087" description="Caspase family p20 domain-containing protein" evidence="2">
    <location>
        <begin position="19"/>
        <end position="340"/>
    </location>
</feature>
<feature type="signal peptide" evidence="2">
    <location>
        <begin position="1"/>
        <end position="18"/>
    </location>
</feature>
<dbReference type="GO" id="GO:0006508">
    <property type="term" value="P:proteolysis"/>
    <property type="evidence" value="ECO:0007669"/>
    <property type="project" value="InterPro"/>
</dbReference>